<accession>A0A2T5IHZ6</accession>
<sequence length="58" mass="6376">MTAPAFFKIIGGKVTAVDWNVPELPEMEGGPVGEQRLGKLLAFNLRRTVETKYNRSAA</sequence>
<gene>
    <name evidence="1" type="ORF">C8R21_101125</name>
</gene>
<evidence type="ECO:0000313" key="2">
    <source>
        <dbReference type="Proteomes" id="UP000244152"/>
    </source>
</evidence>
<dbReference type="Proteomes" id="UP000244152">
    <property type="component" value="Unassembled WGS sequence"/>
</dbReference>
<organism evidence="1 2">
    <name type="scientific">Nitrosospira multiformis</name>
    <dbReference type="NCBI Taxonomy" id="1231"/>
    <lineage>
        <taxon>Bacteria</taxon>
        <taxon>Pseudomonadati</taxon>
        <taxon>Pseudomonadota</taxon>
        <taxon>Betaproteobacteria</taxon>
        <taxon>Nitrosomonadales</taxon>
        <taxon>Nitrosomonadaceae</taxon>
        <taxon>Nitrosospira</taxon>
    </lineage>
</organism>
<protein>
    <submittedName>
        <fullName evidence="1">Uncharacterized protein</fullName>
    </submittedName>
</protein>
<comment type="caution">
    <text evidence="1">The sequence shown here is derived from an EMBL/GenBank/DDBJ whole genome shotgun (WGS) entry which is preliminary data.</text>
</comment>
<proteinExistence type="predicted"/>
<dbReference type="EMBL" id="QAOK01000001">
    <property type="protein sequence ID" value="PTQ83431.1"/>
    <property type="molecule type" value="Genomic_DNA"/>
</dbReference>
<dbReference type="RefSeq" id="WP_181258818.1">
    <property type="nucleotide sequence ID" value="NZ_QAOK01000001.1"/>
</dbReference>
<evidence type="ECO:0000313" key="1">
    <source>
        <dbReference type="EMBL" id="PTQ83431.1"/>
    </source>
</evidence>
<dbReference type="AlphaFoldDB" id="A0A2T5IHZ6"/>
<reference evidence="1 2" key="1">
    <citation type="submission" date="2018-04" db="EMBL/GenBank/DDBJ databases">
        <title>Active sludge and wastewater microbial communities from Klosterneuburg, Austria.</title>
        <authorList>
            <person name="Wagner M."/>
        </authorList>
    </citation>
    <scope>NUCLEOTIDE SEQUENCE [LARGE SCALE GENOMIC DNA]</scope>
    <source>
        <strain evidence="1 2">Nl12</strain>
    </source>
</reference>
<name>A0A2T5IHZ6_9PROT</name>